<gene>
    <name evidence="3" type="ORF">CHA01nite_29150</name>
</gene>
<dbReference type="InterPro" id="IPR041173">
    <property type="entry name" value="LodA_C"/>
</dbReference>
<organism evidence="3 4">
    <name type="scientific">Chryseobacterium hagamense</name>
    <dbReference type="NCBI Taxonomy" id="395935"/>
    <lineage>
        <taxon>Bacteria</taxon>
        <taxon>Pseudomonadati</taxon>
        <taxon>Bacteroidota</taxon>
        <taxon>Flavobacteriia</taxon>
        <taxon>Flavobacteriales</taxon>
        <taxon>Weeksellaceae</taxon>
        <taxon>Chryseobacterium group</taxon>
        <taxon>Chryseobacterium</taxon>
    </lineage>
</organism>
<feature type="domain" description="L-lysine epsilon oxidase C-terminal" evidence="2">
    <location>
        <begin position="367"/>
        <end position="514"/>
    </location>
</feature>
<accession>A0A511YPQ9</accession>
<dbReference type="Proteomes" id="UP000321863">
    <property type="component" value="Unassembled WGS sequence"/>
</dbReference>
<protein>
    <submittedName>
        <fullName evidence="3">3-isopropylmalate dehydrogenase</fullName>
    </submittedName>
</protein>
<dbReference type="Pfam" id="PF18417">
    <property type="entry name" value="LodA_C"/>
    <property type="match status" value="1"/>
</dbReference>
<proteinExistence type="predicted"/>
<dbReference type="RefSeq" id="WP_146942692.1">
    <property type="nucleotide sequence ID" value="NZ_BJYJ01000019.1"/>
</dbReference>
<dbReference type="CDD" id="cd14731">
    <property type="entry name" value="LodA_like_1"/>
    <property type="match status" value="1"/>
</dbReference>
<reference evidence="3 4" key="1">
    <citation type="submission" date="2019-07" db="EMBL/GenBank/DDBJ databases">
        <title>Whole genome shotgun sequence of Chryseobacterium hagamense NBRC 105253.</title>
        <authorList>
            <person name="Hosoyama A."/>
            <person name="Uohara A."/>
            <person name="Ohji S."/>
            <person name="Ichikawa N."/>
        </authorList>
    </citation>
    <scope>NUCLEOTIDE SEQUENCE [LARGE SCALE GENOMIC DNA]</scope>
    <source>
        <strain evidence="3 4">NBRC 105253</strain>
    </source>
</reference>
<evidence type="ECO:0000259" key="1">
    <source>
        <dbReference type="Pfam" id="PF17990"/>
    </source>
</evidence>
<feature type="domain" description="L-Lysine epsilon oxidase N-terminal" evidence="1">
    <location>
        <begin position="10"/>
        <end position="240"/>
    </location>
</feature>
<sequence length="648" mass="72868">MSQIKKVIIHPAIGVARVGNSPEEYFLIPEQINEPITDSGNFRDSQGRIKRQAARFRLFGADENGKIIRELTAEDGDITWTVHVANKKAAWYDFDLALDIPQARGVYKKEGYPAVKSTLRNSTITDDLRKRLIIDGGKIEISGTNTNADGKDRQFAFDKGTFYSPDSNDKLVYLGEVRTDEEGRLLFLGGRGLSASYANLPATTFANNETWHDDTSDGPVDAKIRLKTGEVLEAAGAWVLTAPPDYSPGVQAFVTGYDLLAQTAADMGKSVLPETPEFWEHIYPMLERMPLNGWVNAGIFKQNGWGSPGNLSTPEMIARLSDASDRFFELRQAIFRQFRNPDYATMQAELFPPVYGDGLQGFVKTDTDPRNFMAVLPFQYEYMRQWANGNFTLGNKPETKKWKDLSPEEQAARLDRTALDETIGGPFHPGCEFTWPMRQPILYAEPFRIKRRLDDPLTFGPVLDSENVLAPGGPLDGSAAGDITKWMAVPWQTDTSSCLSGYVPIMGQYVPTFWPVRVPNDVMTEADYEIMMDQSASLEEKNEAFGNRVKWLRGIVYEYGYPSKKVSPYTKGINEFITKWPDVGILIQKEGNGDANFPDKMWVENGRTIGEKRETESFMKAASHQAPAEEDPGYLWMINRAEKRRRGE</sequence>
<dbReference type="Pfam" id="PF17990">
    <property type="entry name" value="LodA_N"/>
    <property type="match status" value="1"/>
</dbReference>
<comment type="caution">
    <text evidence="3">The sequence shown here is derived from an EMBL/GenBank/DDBJ whole genome shotgun (WGS) entry which is preliminary data.</text>
</comment>
<dbReference type="EMBL" id="BJYJ01000019">
    <property type="protein sequence ID" value="GEN77175.1"/>
    <property type="molecule type" value="Genomic_DNA"/>
</dbReference>
<dbReference type="InterPro" id="IPR041168">
    <property type="entry name" value="LodA_N"/>
</dbReference>
<evidence type="ECO:0000259" key="2">
    <source>
        <dbReference type="Pfam" id="PF18417"/>
    </source>
</evidence>
<name>A0A511YPQ9_9FLAO</name>
<keyword evidence="4" id="KW-1185">Reference proteome</keyword>
<dbReference type="AlphaFoldDB" id="A0A511YPQ9"/>
<dbReference type="OrthoDB" id="336698at2"/>
<evidence type="ECO:0000313" key="3">
    <source>
        <dbReference type="EMBL" id="GEN77175.1"/>
    </source>
</evidence>
<dbReference type="InterPro" id="IPR033798">
    <property type="entry name" value="LodA-like"/>
</dbReference>
<evidence type="ECO:0000313" key="4">
    <source>
        <dbReference type="Proteomes" id="UP000321863"/>
    </source>
</evidence>